<name>A0ABP7Z4H4_9ACTN</name>
<organism evidence="3 4">
    <name type="scientific">Actinomadura keratinilytica</name>
    <dbReference type="NCBI Taxonomy" id="547461"/>
    <lineage>
        <taxon>Bacteria</taxon>
        <taxon>Bacillati</taxon>
        <taxon>Actinomycetota</taxon>
        <taxon>Actinomycetes</taxon>
        <taxon>Streptosporangiales</taxon>
        <taxon>Thermomonosporaceae</taxon>
        <taxon>Actinomadura</taxon>
    </lineage>
</organism>
<keyword evidence="2" id="KW-0812">Transmembrane</keyword>
<evidence type="ECO:0000313" key="4">
    <source>
        <dbReference type="Proteomes" id="UP001500266"/>
    </source>
</evidence>
<dbReference type="InterPro" id="IPR036844">
    <property type="entry name" value="Hint_dom_sf"/>
</dbReference>
<reference evidence="4" key="1">
    <citation type="journal article" date="2019" name="Int. J. Syst. Evol. Microbiol.">
        <title>The Global Catalogue of Microorganisms (GCM) 10K type strain sequencing project: providing services to taxonomists for standard genome sequencing and annotation.</title>
        <authorList>
            <consortium name="The Broad Institute Genomics Platform"/>
            <consortium name="The Broad Institute Genome Sequencing Center for Infectious Disease"/>
            <person name="Wu L."/>
            <person name="Ma J."/>
        </authorList>
    </citation>
    <scope>NUCLEOTIDE SEQUENCE [LARGE SCALE GENOMIC DNA]</scope>
    <source>
        <strain evidence="4">JCM 17316</strain>
    </source>
</reference>
<accession>A0ABP7Z4H4</accession>
<dbReference type="CDD" id="cd00081">
    <property type="entry name" value="Hint"/>
    <property type="match status" value="1"/>
</dbReference>
<evidence type="ECO:0008006" key="5">
    <source>
        <dbReference type="Google" id="ProtNLM"/>
    </source>
</evidence>
<dbReference type="RefSeq" id="WP_378271937.1">
    <property type="nucleotide sequence ID" value="NZ_JBHTFR010000001.1"/>
</dbReference>
<sequence length="495" mass="53752">MRQWVRRPRDKGEGPLSYIAVTLLIASIVAAATAVALPDTVVANIKAGVCRVVGERCDPKSTAADGQPTSTPGGGTTTPRPSGTPSSTPGPTGTDEPVDQELQAAQDALARAEQDLRNAQSDWDAFDLLTEIGKLGLDFLAGDIINCVRDPNITDCLWALVSIVPLSKLGKVLRSIPKIARLIDRFIGVRRALDRARSARTAARSHLDDLLDSRIRTALAKACTQNSFVAGTGVLTADGTVRAIERLRPGDRVLAGDPATGRLRAETVTAAFSGHNYEHLVRVTVDVDGDRGQRTGALTATEHHRFWDASASRWVRADELTSASTLRTPGGEKLRVLRTARVHGHPRVYDITVGNLHTFYVRTGGSAVLVHNEAPACFALSKLPGPGNRYRSPNGLVYGEGSKDGHRILHVLEHGRENYQKAVHSVFKSDKSPLEYVDEAWAKRHTVDPIRRGNRQVYIIPMGRTVGTQGEKYIRIVVENGNEVITAFPQQTKHL</sequence>
<dbReference type="Proteomes" id="UP001500266">
    <property type="component" value="Unassembled WGS sequence"/>
</dbReference>
<proteinExistence type="predicted"/>
<evidence type="ECO:0000313" key="3">
    <source>
        <dbReference type="EMBL" id="GAA4147088.1"/>
    </source>
</evidence>
<dbReference type="InterPro" id="IPR030934">
    <property type="entry name" value="Intein_C"/>
</dbReference>
<feature type="region of interest" description="Disordered" evidence="1">
    <location>
        <begin position="58"/>
        <end position="97"/>
    </location>
</feature>
<feature type="compositionally biased region" description="Low complexity" evidence="1">
    <location>
        <begin position="77"/>
        <end position="97"/>
    </location>
</feature>
<keyword evidence="2" id="KW-0472">Membrane</keyword>
<dbReference type="SUPFAM" id="SSF51294">
    <property type="entry name" value="Hedgehog/intein (Hint) domain"/>
    <property type="match status" value="1"/>
</dbReference>
<evidence type="ECO:0000256" key="2">
    <source>
        <dbReference type="SAM" id="Phobius"/>
    </source>
</evidence>
<keyword evidence="2" id="KW-1133">Transmembrane helix</keyword>
<dbReference type="Gene3D" id="2.170.16.10">
    <property type="entry name" value="Hedgehog/Intein (Hint) domain"/>
    <property type="match status" value="1"/>
</dbReference>
<dbReference type="Pfam" id="PF07591">
    <property type="entry name" value="PT-HINT"/>
    <property type="match status" value="1"/>
</dbReference>
<keyword evidence="4" id="KW-1185">Reference proteome</keyword>
<dbReference type="NCBIfam" id="TIGR01443">
    <property type="entry name" value="intein_Cterm"/>
    <property type="match status" value="1"/>
</dbReference>
<comment type="caution">
    <text evidence="3">The sequence shown here is derived from an EMBL/GenBank/DDBJ whole genome shotgun (WGS) entry which is preliminary data.</text>
</comment>
<gene>
    <name evidence="3" type="ORF">GCM10022416_40180</name>
</gene>
<evidence type="ECO:0000256" key="1">
    <source>
        <dbReference type="SAM" id="MobiDB-lite"/>
    </source>
</evidence>
<dbReference type="PROSITE" id="PS50818">
    <property type="entry name" value="INTEIN_C_TER"/>
    <property type="match status" value="1"/>
</dbReference>
<dbReference type="EMBL" id="BAABDO010000065">
    <property type="protein sequence ID" value="GAA4147088.1"/>
    <property type="molecule type" value="Genomic_DNA"/>
</dbReference>
<feature type="transmembrane region" description="Helical" evidence="2">
    <location>
        <begin position="16"/>
        <end position="37"/>
    </location>
</feature>
<protein>
    <recommendedName>
        <fullName evidence="5">Intein C-terminal splicing domain-containing protein</fullName>
    </recommendedName>
</protein>